<evidence type="ECO:0000313" key="2">
    <source>
        <dbReference type="EMBL" id="SEL61734.1"/>
    </source>
</evidence>
<dbReference type="AlphaFoldDB" id="A0A1H7RPJ5"/>
<dbReference type="Proteomes" id="UP000198548">
    <property type="component" value="Unassembled WGS sequence"/>
</dbReference>
<dbReference type="InterPro" id="IPR001387">
    <property type="entry name" value="Cro/C1-type_HTH"/>
</dbReference>
<dbReference type="STRING" id="426703.SAMN04488100_10556"/>
<dbReference type="Proteomes" id="UP000321425">
    <property type="component" value="Unassembled WGS sequence"/>
</dbReference>
<evidence type="ECO:0000313" key="1">
    <source>
        <dbReference type="EMBL" id="GEK88915.1"/>
    </source>
</evidence>
<organism evidence="2 3">
    <name type="scientific">Alkalibacterium putridalgicola</name>
    <dbReference type="NCBI Taxonomy" id="426703"/>
    <lineage>
        <taxon>Bacteria</taxon>
        <taxon>Bacillati</taxon>
        <taxon>Bacillota</taxon>
        <taxon>Bacilli</taxon>
        <taxon>Lactobacillales</taxon>
        <taxon>Carnobacteriaceae</taxon>
        <taxon>Alkalibacterium</taxon>
    </lineage>
</organism>
<dbReference type="OrthoDB" id="2157413at2"/>
<dbReference type="EMBL" id="FOBL01000005">
    <property type="protein sequence ID" value="SEL61734.1"/>
    <property type="molecule type" value="Genomic_DNA"/>
</dbReference>
<protein>
    <submittedName>
        <fullName evidence="2">Uncharacterized protein</fullName>
    </submittedName>
</protein>
<reference evidence="2 3" key="1">
    <citation type="submission" date="2016-10" db="EMBL/GenBank/DDBJ databases">
        <authorList>
            <person name="de Groot N.N."/>
        </authorList>
    </citation>
    <scope>NUCLEOTIDE SEQUENCE [LARGE SCALE GENOMIC DNA]</scope>
    <source>
        <strain evidence="2 3">DSM 19182</strain>
    </source>
</reference>
<sequence>MSSKVINQELKEAIQRKGMTQVTLSKGTFRAKTTINGYFRGDPAPVEAMEDMATYLDDSLFSQDMSHKVFSVIPPMRSDVYQQSPHTLDIIHKLETEERKSRKNRAMLLLTKNSEALTEQDKEEILDYALNFLDEVFIETRCIVSILEKVNLSLMSAVQQRVPHWKRQKYMGGE</sequence>
<keyword evidence="4" id="KW-1185">Reference proteome</keyword>
<evidence type="ECO:0000313" key="4">
    <source>
        <dbReference type="Proteomes" id="UP000321425"/>
    </source>
</evidence>
<dbReference type="CDD" id="cd00093">
    <property type="entry name" value="HTH_XRE"/>
    <property type="match status" value="1"/>
</dbReference>
<accession>A0A1H7RPJ5</accession>
<dbReference type="EMBL" id="BJUX01000008">
    <property type="protein sequence ID" value="GEK88915.1"/>
    <property type="molecule type" value="Genomic_DNA"/>
</dbReference>
<reference evidence="1 4" key="2">
    <citation type="submission" date="2019-07" db="EMBL/GenBank/DDBJ databases">
        <title>Whole genome shotgun sequence of Alkalibacterium putridalgicola NBRC 103243.</title>
        <authorList>
            <person name="Hosoyama A."/>
            <person name="Uohara A."/>
            <person name="Ohji S."/>
            <person name="Ichikawa N."/>
        </authorList>
    </citation>
    <scope>NUCLEOTIDE SEQUENCE [LARGE SCALE GENOMIC DNA]</scope>
    <source>
        <strain evidence="1 4">NBRC 103243</strain>
    </source>
</reference>
<gene>
    <name evidence="1" type="ORF">APU01nite_09540</name>
    <name evidence="2" type="ORF">SAMN04488100_10556</name>
</gene>
<name>A0A1H7RPJ5_9LACT</name>
<proteinExistence type="predicted"/>
<dbReference type="RefSeq" id="WP_091487015.1">
    <property type="nucleotide sequence ID" value="NZ_BJUX01000008.1"/>
</dbReference>
<evidence type="ECO:0000313" key="3">
    <source>
        <dbReference type="Proteomes" id="UP000198548"/>
    </source>
</evidence>